<accession>A0ABR9HDN9</accession>
<evidence type="ECO:0000256" key="1">
    <source>
        <dbReference type="SAM" id="MobiDB-lite"/>
    </source>
</evidence>
<proteinExistence type="predicted"/>
<gene>
    <name evidence="2" type="ORF">H4W79_001346</name>
</gene>
<evidence type="ECO:0000313" key="2">
    <source>
        <dbReference type="EMBL" id="MBE1457132.1"/>
    </source>
</evidence>
<sequence>MFITATLYGKHDDNSTADGHKPDRPVPPPTPDDGGSGGGKHERDGK</sequence>
<feature type="compositionally biased region" description="Basic and acidic residues" evidence="1">
    <location>
        <begin position="9"/>
        <end position="24"/>
    </location>
</feature>
<feature type="region of interest" description="Disordered" evidence="1">
    <location>
        <begin position="1"/>
        <end position="46"/>
    </location>
</feature>
<protein>
    <submittedName>
        <fullName evidence="2">Uncharacterized protein</fullName>
    </submittedName>
</protein>
<comment type="caution">
    <text evidence="2">The sequence shown here is derived from an EMBL/GenBank/DDBJ whole genome shotgun (WGS) entry which is preliminary data.</text>
</comment>
<reference evidence="2 3" key="1">
    <citation type="submission" date="2020-10" db="EMBL/GenBank/DDBJ databases">
        <title>Sequencing the genomes of 1000 actinobacteria strains.</title>
        <authorList>
            <person name="Klenk H.-P."/>
        </authorList>
    </citation>
    <scope>NUCLEOTIDE SEQUENCE [LARGE SCALE GENOMIC DNA]</scope>
    <source>
        <strain evidence="2 3">DSM 45157</strain>
    </source>
</reference>
<name>A0ABR9HDN9_9ACTN</name>
<dbReference type="RefSeq" id="WP_191273772.1">
    <property type="nucleotide sequence ID" value="NZ_BMXJ01000006.1"/>
</dbReference>
<organism evidence="2 3">
    <name type="scientific">Nocardiopsis terrae</name>
    <dbReference type="NCBI Taxonomy" id="372655"/>
    <lineage>
        <taxon>Bacteria</taxon>
        <taxon>Bacillati</taxon>
        <taxon>Actinomycetota</taxon>
        <taxon>Actinomycetes</taxon>
        <taxon>Streptosporangiales</taxon>
        <taxon>Nocardiopsidaceae</taxon>
        <taxon>Nocardiopsis</taxon>
    </lineage>
</organism>
<dbReference type="EMBL" id="JADBDY010000001">
    <property type="protein sequence ID" value="MBE1457132.1"/>
    <property type="molecule type" value="Genomic_DNA"/>
</dbReference>
<keyword evidence="3" id="KW-1185">Reference proteome</keyword>
<dbReference type="Proteomes" id="UP000598217">
    <property type="component" value="Unassembled WGS sequence"/>
</dbReference>
<evidence type="ECO:0000313" key="3">
    <source>
        <dbReference type="Proteomes" id="UP000598217"/>
    </source>
</evidence>